<evidence type="ECO:0000256" key="2">
    <source>
        <dbReference type="ARBA" id="ARBA00012360"/>
    </source>
</evidence>
<keyword evidence="3 8" id="KW-0349">Heme</keyword>
<dbReference type="Pfam" id="PF01126">
    <property type="entry name" value="Heme_oxygenase"/>
    <property type="match status" value="1"/>
</dbReference>
<evidence type="ECO:0000313" key="11">
    <source>
        <dbReference type="EMBL" id="AHW64452.1"/>
    </source>
</evidence>
<evidence type="ECO:0000256" key="10">
    <source>
        <dbReference type="SAM" id="MobiDB-lite"/>
    </source>
</evidence>
<dbReference type="PROSITE" id="PS00593">
    <property type="entry name" value="HEME_OXYGENASE"/>
    <property type="match status" value="1"/>
</dbReference>
<reference evidence="11 12" key="1">
    <citation type="journal article" date="2015" name="Int. J. Syst. Evol. Microbiol.">
        <title>Revisiting Corynebacterium glyciniphilum (ex Kubota et al., 1972) sp. nov., nom. rev., isolated from putrefied banana.</title>
        <authorList>
            <person name="Al-Dilaimi A."/>
            <person name="Bednarz H."/>
            <person name="Lomker A."/>
            <person name="Niehaus K."/>
            <person name="Kalinowski J."/>
            <person name="Ruckert C."/>
        </authorList>
    </citation>
    <scope>NUCLEOTIDE SEQUENCE [LARGE SCALE GENOMIC DNA]</scope>
    <source>
        <strain evidence="11">AJ 3170</strain>
    </source>
</reference>
<dbReference type="GO" id="GO:0020037">
    <property type="term" value="F:heme binding"/>
    <property type="evidence" value="ECO:0007669"/>
    <property type="project" value="TreeGrafter"/>
</dbReference>
<protein>
    <recommendedName>
        <fullName evidence="2">heme oxygenase (biliverdin-producing)</fullName>
        <ecNumber evidence="2">1.14.14.18</ecNumber>
    </recommendedName>
</protein>
<sequence>MATATTLLSEELREETRQAHENAEHSVFMERLLDGSLDASAFVSFQEQAYLFYSALEDAVDACTGDSRLGAVADRLLDRRAVLQEDLRALGGTVGAAPLPETAAYVAELQRIGRERDVPALVAHHYTRYLGDLAGGQVIGRLMSRHYGVDESATAFYRFPHIDKPKRYRDAYRGALDAMEFGDEERHRLLTAARAAFAYNSGVFEGLRRVLEHRWPTQLH</sequence>
<dbReference type="InterPro" id="IPR018207">
    <property type="entry name" value="Haem_oxygenase_CS"/>
</dbReference>
<feature type="binding site" evidence="8">
    <location>
        <position position="13"/>
    </location>
    <ligand>
        <name>heme b</name>
        <dbReference type="ChEBI" id="CHEBI:60344"/>
    </ligand>
</feature>
<dbReference type="GO" id="GO:0046872">
    <property type="term" value="F:metal ion binding"/>
    <property type="evidence" value="ECO:0007669"/>
    <property type="project" value="UniProtKB-KW"/>
</dbReference>
<keyword evidence="6 9" id="KW-0408">Iron</keyword>
<organism evidence="11 12">
    <name type="scientific">Corynebacterium glyciniphilum AJ 3170</name>
    <dbReference type="NCBI Taxonomy" id="1404245"/>
    <lineage>
        <taxon>Bacteria</taxon>
        <taxon>Bacillati</taxon>
        <taxon>Actinomycetota</taxon>
        <taxon>Actinomycetes</taxon>
        <taxon>Mycobacteriales</taxon>
        <taxon>Corynebacteriaceae</taxon>
        <taxon>Corynebacterium</taxon>
    </lineage>
</organism>
<evidence type="ECO:0000313" key="12">
    <source>
        <dbReference type="Proteomes" id="UP000023703"/>
    </source>
</evidence>
<feature type="compositionally biased region" description="Basic and acidic residues" evidence="10">
    <location>
        <begin position="10"/>
        <end position="21"/>
    </location>
</feature>
<dbReference type="InterPro" id="IPR016053">
    <property type="entry name" value="Haem_Oase-like"/>
</dbReference>
<dbReference type="eggNOG" id="COG5398">
    <property type="taxonomic scope" value="Bacteria"/>
</dbReference>
<evidence type="ECO:0000256" key="5">
    <source>
        <dbReference type="ARBA" id="ARBA00023002"/>
    </source>
</evidence>
<dbReference type="PANTHER" id="PTHR10720">
    <property type="entry name" value="HEME OXYGENASE"/>
    <property type="match status" value="1"/>
</dbReference>
<dbReference type="PRINTS" id="PR00088">
    <property type="entry name" value="HAEMOXYGNASE"/>
</dbReference>
<dbReference type="OrthoDB" id="5493802at2"/>
<dbReference type="EMBL" id="CP006842">
    <property type="protein sequence ID" value="AHW64452.1"/>
    <property type="molecule type" value="Genomic_DNA"/>
</dbReference>
<dbReference type="STRING" id="1404245.CGLY_10035"/>
<dbReference type="CDD" id="cd19165">
    <property type="entry name" value="HemeO"/>
    <property type="match status" value="1"/>
</dbReference>
<gene>
    <name evidence="11" type="primary">hmuO</name>
    <name evidence="11" type="ORF">CGLY_10035</name>
</gene>
<dbReference type="Proteomes" id="UP000023703">
    <property type="component" value="Chromosome"/>
</dbReference>
<keyword evidence="5 11" id="KW-0560">Oxidoreductase</keyword>
<dbReference type="InterPro" id="IPR002051">
    <property type="entry name" value="Haem_Oase"/>
</dbReference>
<dbReference type="GO" id="GO:0006979">
    <property type="term" value="P:response to oxidative stress"/>
    <property type="evidence" value="ECO:0007669"/>
    <property type="project" value="TreeGrafter"/>
</dbReference>
<name>X5DUX5_9CORY</name>
<dbReference type="InterPro" id="IPR016084">
    <property type="entry name" value="Haem_Oase-like_multi-hlx"/>
</dbReference>
<dbReference type="SUPFAM" id="SSF48613">
    <property type="entry name" value="Heme oxygenase-like"/>
    <property type="match status" value="1"/>
</dbReference>
<feature type="binding site" evidence="8">
    <location>
        <position position="126"/>
    </location>
    <ligand>
        <name>heme b</name>
        <dbReference type="ChEBI" id="CHEBI:60344"/>
    </ligand>
</feature>
<evidence type="ECO:0000256" key="3">
    <source>
        <dbReference type="ARBA" id="ARBA00022617"/>
    </source>
</evidence>
<dbReference type="PIRSF" id="PIRSF000343">
    <property type="entry name" value="Haem_Oase"/>
    <property type="match status" value="1"/>
</dbReference>
<dbReference type="GO" id="GO:0042167">
    <property type="term" value="P:heme catabolic process"/>
    <property type="evidence" value="ECO:0007669"/>
    <property type="project" value="TreeGrafter"/>
</dbReference>
<dbReference type="RefSeq" id="WP_038549169.1">
    <property type="nucleotide sequence ID" value="NZ_CP006842.1"/>
</dbReference>
<evidence type="ECO:0000256" key="7">
    <source>
        <dbReference type="ARBA" id="ARBA00048328"/>
    </source>
</evidence>
<dbReference type="EC" id="1.14.14.18" evidence="2"/>
<evidence type="ECO:0000256" key="6">
    <source>
        <dbReference type="ARBA" id="ARBA00023004"/>
    </source>
</evidence>
<evidence type="ECO:0000256" key="8">
    <source>
        <dbReference type="PIRSR" id="PIRSR000343-1"/>
    </source>
</evidence>
<dbReference type="AlphaFoldDB" id="X5DUX5"/>
<keyword evidence="4 9" id="KW-0479">Metal-binding</keyword>
<feature type="region of interest" description="Disordered" evidence="10">
    <location>
        <begin position="1"/>
        <end position="21"/>
    </location>
</feature>
<dbReference type="Gene3D" id="1.20.910.10">
    <property type="entry name" value="Heme oxygenase-like"/>
    <property type="match status" value="1"/>
</dbReference>
<keyword evidence="12" id="KW-1185">Reference proteome</keyword>
<dbReference type="HOGENOM" id="CLU_057050_2_0_11"/>
<evidence type="ECO:0000256" key="4">
    <source>
        <dbReference type="ARBA" id="ARBA00022723"/>
    </source>
</evidence>
<feature type="binding site" evidence="8">
    <location>
        <position position="173"/>
    </location>
    <ligand>
        <name>heme b</name>
        <dbReference type="ChEBI" id="CHEBI:60344"/>
    </ligand>
</feature>
<evidence type="ECO:0000256" key="9">
    <source>
        <dbReference type="PIRSR" id="PIRSR000343-2"/>
    </source>
</evidence>
<feature type="binding site" description="axial binding residue" evidence="9">
    <location>
        <position position="20"/>
    </location>
    <ligand>
        <name>heme b</name>
        <dbReference type="ChEBI" id="CHEBI:60344"/>
    </ligand>
    <ligandPart>
        <name>Fe</name>
        <dbReference type="ChEBI" id="CHEBI:18248"/>
    </ligandPart>
</feature>
<dbReference type="GO" id="GO:0004392">
    <property type="term" value="F:heme oxygenase (decyclizing) activity"/>
    <property type="evidence" value="ECO:0007669"/>
    <property type="project" value="UniProtKB-EC"/>
</dbReference>
<comment type="catalytic activity">
    <reaction evidence="7">
        <text>heme b + 3 reduced [NADPH--hemoprotein reductase] + 3 O2 = biliverdin IXalpha + CO + Fe(2+) + 3 oxidized [NADPH--hemoprotein reductase] + 3 H2O + H(+)</text>
        <dbReference type="Rhea" id="RHEA:21764"/>
        <dbReference type="Rhea" id="RHEA-COMP:11964"/>
        <dbReference type="Rhea" id="RHEA-COMP:11965"/>
        <dbReference type="ChEBI" id="CHEBI:15377"/>
        <dbReference type="ChEBI" id="CHEBI:15378"/>
        <dbReference type="ChEBI" id="CHEBI:15379"/>
        <dbReference type="ChEBI" id="CHEBI:17245"/>
        <dbReference type="ChEBI" id="CHEBI:29033"/>
        <dbReference type="ChEBI" id="CHEBI:57618"/>
        <dbReference type="ChEBI" id="CHEBI:57991"/>
        <dbReference type="ChEBI" id="CHEBI:58210"/>
        <dbReference type="ChEBI" id="CHEBI:60344"/>
        <dbReference type="EC" id="1.14.14.18"/>
    </reaction>
</comment>
<accession>X5DUX5</accession>
<proteinExistence type="inferred from homology"/>
<dbReference type="PANTHER" id="PTHR10720:SF0">
    <property type="entry name" value="HEME OXYGENASE"/>
    <property type="match status" value="1"/>
</dbReference>
<dbReference type="KEGG" id="cgy:CGLY_10035"/>
<comment type="similarity">
    <text evidence="1">Belongs to the heme oxygenase family.</text>
</comment>
<evidence type="ECO:0000256" key="1">
    <source>
        <dbReference type="ARBA" id="ARBA00006134"/>
    </source>
</evidence>
<dbReference type="GO" id="GO:0006788">
    <property type="term" value="P:heme oxidation"/>
    <property type="evidence" value="ECO:0007669"/>
    <property type="project" value="InterPro"/>
</dbReference>